<proteinExistence type="predicted"/>
<dbReference type="Proteomes" id="UP001497680">
    <property type="component" value="Unassembled WGS sequence"/>
</dbReference>
<sequence>MSYYNDPEMHNQVAWDPYSSSMPLEFDEMPPARDDLRAFQARNNAYIPVSPGDSIYGGSEGHATVTAHSDHFSITSANIQSIPIPEILDYKPPTHASGKTELIPKPRRLPLFSTWWWWWEIGAIILCIICIGLVIGVLQMAEDQPIELWPYSIRPNSLISVLTTIAKAAMLIPITSCLSQAKWSHFQRRPHTLDHLQLYDDASRGPWGSFLLICSWRLKAVAPLALAFVTLVALGIEPSVQQILEPRSRQAPLANVTVQIGKAESYTSKAIWSGPFSLHDKPRDPNPHILELQTALANSLVGSDPGVNFLCPEPATQCTWEQFHTLAVCANYRNVTDRVKMAQLNSTIYEYIFPEGSNITMDMMGGNGGTTVFHSAGRLISDRQNERNILNGIGKENVTDANSKQLLFFTIEMNWCLRTYSKIVASPAGIKEAPYTSEPLFIDESSIPHHISGAATFEYQLYRADSTQTLFKISTSLSTDLWRFVNDLLTLEIHSRLTSDEQFGPDTKFAQFLYYADMANVTKNLEETLTNQIRSVSPGDNEDAITFPGQAFYQETYWHVEWPWITVPIAEAFLTLLLLIVSVVATWKQPLFRSSALALLFHGLQESDLDMQSPYTRADPDSLERLARSVYVEFRENGNGVLKFVRAVKSDAV</sequence>
<organism evidence="1 2">
    <name type="scientific">Hypoxylon rubiginosum</name>
    <dbReference type="NCBI Taxonomy" id="110542"/>
    <lineage>
        <taxon>Eukaryota</taxon>
        <taxon>Fungi</taxon>
        <taxon>Dikarya</taxon>
        <taxon>Ascomycota</taxon>
        <taxon>Pezizomycotina</taxon>
        <taxon>Sordariomycetes</taxon>
        <taxon>Xylariomycetidae</taxon>
        <taxon>Xylariales</taxon>
        <taxon>Hypoxylaceae</taxon>
        <taxon>Hypoxylon</taxon>
    </lineage>
</organism>
<dbReference type="EMBL" id="MU394341">
    <property type="protein sequence ID" value="KAI6084139.1"/>
    <property type="molecule type" value="Genomic_DNA"/>
</dbReference>
<reference evidence="1 2" key="1">
    <citation type="journal article" date="2022" name="New Phytol.">
        <title>Ecological generalism drives hyperdiversity of secondary metabolite gene clusters in xylarialean endophytes.</title>
        <authorList>
            <person name="Franco M.E.E."/>
            <person name="Wisecaver J.H."/>
            <person name="Arnold A.E."/>
            <person name="Ju Y.M."/>
            <person name="Slot J.C."/>
            <person name="Ahrendt S."/>
            <person name="Moore L.P."/>
            <person name="Eastman K.E."/>
            <person name="Scott K."/>
            <person name="Konkel Z."/>
            <person name="Mondo S.J."/>
            <person name="Kuo A."/>
            <person name="Hayes R.D."/>
            <person name="Haridas S."/>
            <person name="Andreopoulos B."/>
            <person name="Riley R."/>
            <person name="LaButti K."/>
            <person name="Pangilinan J."/>
            <person name="Lipzen A."/>
            <person name="Amirebrahimi M."/>
            <person name="Yan J."/>
            <person name="Adam C."/>
            <person name="Keymanesh K."/>
            <person name="Ng V."/>
            <person name="Louie K."/>
            <person name="Northen T."/>
            <person name="Drula E."/>
            <person name="Henrissat B."/>
            <person name="Hsieh H.M."/>
            <person name="Youens-Clark K."/>
            <person name="Lutzoni F."/>
            <person name="Miadlikowska J."/>
            <person name="Eastwood D.C."/>
            <person name="Hamelin R.C."/>
            <person name="Grigoriev I.V."/>
            <person name="U'Ren J.M."/>
        </authorList>
    </citation>
    <scope>NUCLEOTIDE SEQUENCE [LARGE SCALE GENOMIC DNA]</scope>
    <source>
        <strain evidence="1 2">ER1909</strain>
    </source>
</reference>
<gene>
    <name evidence="1" type="ORF">F4821DRAFT_243329</name>
</gene>
<accession>A0ACC0CUN4</accession>
<name>A0ACC0CUN4_9PEZI</name>
<evidence type="ECO:0000313" key="1">
    <source>
        <dbReference type="EMBL" id="KAI6084139.1"/>
    </source>
</evidence>
<keyword evidence="2" id="KW-1185">Reference proteome</keyword>
<evidence type="ECO:0000313" key="2">
    <source>
        <dbReference type="Proteomes" id="UP001497680"/>
    </source>
</evidence>
<protein>
    <submittedName>
        <fullName evidence="1">Uncharacterized protein</fullName>
    </submittedName>
</protein>
<comment type="caution">
    <text evidence="1">The sequence shown here is derived from an EMBL/GenBank/DDBJ whole genome shotgun (WGS) entry which is preliminary data.</text>
</comment>